<dbReference type="STRING" id="54398.Ga0074115_1465"/>
<dbReference type="Proteomes" id="UP000051634">
    <property type="component" value="Unassembled WGS sequence"/>
</dbReference>
<protein>
    <submittedName>
        <fullName evidence="1">Uncharacterized protein</fullName>
    </submittedName>
</protein>
<dbReference type="RefSeq" id="WP_057957229.1">
    <property type="nucleotide sequence ID" value="NZ_KQ557021.1"/>
</dbReference>
<accession>A0A0T5Z0W2</accession>
<organism evidence="1 4">
    <name type="scientific">endosymbiont of Ridgeia piscesae</name>
    <dbReference type="NCBI Taxonomy" id="54398"/>
    <lineage>
        <taxon>Bacteria</taxon>
        <taxon>Pseudomonadati</taxon>
        <taxon>Pseudomonadota</taxon>
        <taxon>Gammaproteobacteria</taxon>
        <taxon>sulfur-oxidizing symbionts</taxon>
    </lineage>
</organism>
<dbReference type="EMBL" id="LDXT01000051">
    <property type="protein sequence ID" value="KRT56429.1"/>
    <property type="molecule type" value="Genomic_DNA"/>
</dbReference>
<proteinExistence type="predicted"/>
<dbReference type="EMBL" id="LMXI01000219">
    <property type="protein sequence ID" value="KRT59047.1"/>
    <property type="molecule type" value="Genomic_DNA"/>
</dbReference>
<evidence type="ECO:0000313" key="3">
    <source>
        <dbReference type="Proteomes" id="UP000051276"/>
    </source>
</evidence>
<name>A0A0T5Z0W2_9GAMM</name>
<keyword evidence="4" id="KW-1185">Reference proteome</keyword>
<evidence type="ECO:0000313" key="2">
    <source>
        <dbReference type="EMBL" id="KRT59047.1"/>
    </source>
</evidence>
<evidence type="ECO:0000313" key="1">
    <source>
        <dbReference type="EMBL" id="KRT56429.1"/>
    </source>
</evidence>
<sequence>MRLTDDNHFSRLCVNSDYFDIFAHKQMLDGMIEQTVEEVDLPPRQMIFRFSSTLQEEFPASCDKGSGSYDESAMNKFLIKVSQDKVSKRRIAGCWWLRDAHMANLKFFSFEDNIPLSAVARKALIIKNKWSNVDYLVCARVKPGIWLGAYEGKGREQFETLKDGSRKHWPENPDMEQLYIPGLESLPNIHAWLVLDHVQMIRT</sequence>
<comment type="caution">
    <text evidence="1">The sequence shown here is derived from an EMBL/GenBank/DDBJ whole genome shotgun (WGS) entry which is preliminary data.</text>
</comment>
<reference evidence="3 4" key="1">
    <citation type="submission" date="2015-11" db="EMBL/GenBank/DDBJ databases">
        <title>The genome of Candidatus Endoriftia persephone in Ridgeia piscesae and population structure of the North Eastern Pacific vestimentiferan symbionts.</title>
        <authorList>
            <person name="Perez M."/>
            <person name="Juniper K.S."/>
        </authorList>
    </citation>
    <scope>NUCLEOTIDE SEQUENCE [LARGE SCALE GENOMIC DNA]</scope>
    <source>
        <strain evidence="2">Ind10</strain>
        <strain evidence="1">Ind11</strain>
    </source>
</reference>
<dbReference type="Proteomes" id="UP000051276">
    <property type="component" value="Unassembled WGS sequence"/>
</dbReference>
<gene>
    <name evidence="1" type="ORF">Ga0074115_1465</name>
    <name evidence="2" type="ORF">Ga0076813_14752</name>
</gene>
<dbReference type="AlphaFoldDB" id="A0A0T5Z0W2"/>
<evidence type="ECO:0000313" key="4">
    <source>
        <dbReference type="Proteomes" id="UP000051634"/>
    </source>
</evidence>